<dbReference type="Proteomes" id="UP000078544">
    <property type="component" value="Unassembled WGS sequence"/>
</dbReference>
<keyword evidence="6" id="KW-1185">Reference proteome</keyword>
<dbReference type="STRING" id="1081109.A0A168EPX7"/>
<comment type="caution">
    <text evidence="5">The sequence shown here is derived from an EMBL/GenBank/DDBJ whole genome shotgun (WGS) entry which is preliminary data.</text>
</comment>
<dbReference type="InterPro" id="IPR036188">
    <property type="entry name" value="FAD/NAD-bd_sf"/>
</dbReference>
<dbReference type="InterPro" id="IPR050641">
    <property type="entry name" value="RIFMO-like"/>
</dbReference>
<dbReference type="Pfam" id="PF01494">
    <property type="entry name" value="FAD_binding_3"/>
    <property type="match status" value="1"/>
</dbReference>
<dbReference type="PRINTS" id="PR00420">
    <property type="entry name" value="RNGMNOXGNASE"/>
</dbReference>
<dbReference type="GO" id="GO:0071949">
    <property type="term" value="F:FAD binding"/>
    <property type="evidence" value="ECO:0007669"/>
    <property type="project" value="InterPro"/>
</dbReference>
<dbReference type="PANTHER" id="PTHR43004:SF8">
    <property type="entry name" value="FAD-BINDING DOMAIN-CONTAINING PROTEIN-RELATED"/>
    <property type="match status" value="1"/>
</dbReference>
<evidence type="ECO:0000256" key="1">
    <source>
        <dbReference type="ARBA" id="ARBA00022630"/>
    </source>
</evidence>
<evidence type="ECO:0000313" key="6">
    <source>
        <dbReference type="Proteomes" id="UP000078544"/>
    </source>
</evidence>
<dbReference type="Gene3D" id="3.30.9.10">
    <property type="entry name" value="D-Amino Acid Oxidase, subunit A, domain 2"/>
    <property type="match status" value="1"/>
</dbReference>
<dbReference type="PANTHER" id="PTHR43004">
    <property type="entry name" value="TRK SYSTEM POTASSIUM UPTAKE PROTEIN"/>
    <property type="match status" value="1"/>
</dbReference>
<dbReference type="EMBL" id="AZGY01000004">
    <property type="protein sequence ID" value="KZZ99033.1"/>
    <property type="molecule type" value="Genomic_DNA"/>
</dbReference>
<dbReference type="InterPro" id="IPR002938">
    <property type="entry name" value="FAD-bd"/>
</dbReference>
<evidence type="ECO:0000259" key="4">
    <source>
        <dbReference type="Pfam" id="PF01494"/>
    </source>
</evidence>
<keyword evidence="5" id="KW-0503">Monooxygenase</keyword>
<gene>
    <name evidence="5" type="ORF">AAL_02584</name>
</gene>
<name>A0A168EPX7_9HYPO</name>
<proteinExistence type="predicted"/>
<protein>
    <submittedName>
        <fullName evidence="5">Monooxygenase, FAD-binding protein</fullName>
    </submittedName>
</protein>
<dbReference type="Gene3D" id="3.40.30.120">
    <property type="match status" value="1"/>
</dbReference>
<dbReference type="Pfam" id="PF21274">
    <property type="entry name" value="Rng_hyd_C"/>
    <property type="match status" value="1"/>
</dbReference>
<dbReference type="Gene3D" id="3.50.50.60">
    <property type="entry name" value="FAD/NAD(P)-binding domain"/>
    <property type="match status" value="1"/>
</dbReference>
<evidence type="ECO:0000256" key="2">
    <source>
        <dbReference type="ARBA" id="ARBA00022827"/>
    </source>
</evidence>
<keyword evidence="2" id="KW-0274">FAD</keyword>
<accession>A0A168EPX7</accession>
<organism evidence="5 6">
    <name type="scientific">Moelleriella libera RCEF 2490</name>
    <dbReference type="NCBI Taxonomy" id="1081109"/>
    <lineage>
        <taxon>Eukaryota</taxon>
        <taxon>Fungi</taxon>
        <taxon>Dikarya</taxon>
        <taxon>Ascomycota</taxon>
        <taxon>Pezizomycotina</taxon>
        <taxon>Sordariomycetes</taxon>
        <taxon>Hypocreomycetidae</taxon>
        <taxon>Hypocreales</taxon>
        <taxon>Clavicipitaceae</taxon>
        <taxon>Moelleriella</taxon>
    </lineage>
</organism>
<evidence type="ECO:0000256" key="3">
    <source>
        <dbReference type="ARBA" id="ARBA00023002"/>
    </source>
</evidence>
<keyword evidence="1" id="KW-0285">Flavoprotein</keyword>
<keyword evidence="3" id="KW-0560">Oxidoreductase</keyword>
<dbReference type="OrthoDB" id="2690153at2759"/>
<dbReference type="GO" id="GO:0016709">
    <property type="term" value="F:oxidoreductase activity, acting on paired donors, with incorporation or reduction of molecular oxygen, NAD(P)H as one donor, and incorporation of one atom of oxygen"/>
    <property type="evidence" value="ECO:0007669"/>
    <property type="project" value="UniProtKB-ARBA"/>
</dbReference>
<feature type="domain" description="FAD-binding" evidence="4">
    <location>
        <begin position="3"/>
        <end position="326"/>
    </location>
</feature>
<dbReference type="SUPFAM" id="SSF51905">
    <property type="entry name" value="FAD/NAD(P)-binding domain"/>
    <property type="match status" value="1"/>
</dbReference>
<dbReference type="AlphaFoldDB" id="A0A168EPX7"/>
<sequence>MATMECLRDIDLGRDCRLVATAGESMQHTRWCKSMAGEEFARMYSWGHNPYRKGDYDAASPCGGHIDLPQTELEPILVKRAVHSGWSVRFNTTLISLDQVRPTQTISRIQDTLTGSTYAIQSRYVFGCDGARSQVIRELAIPLIKKPRQGIAWNVLVQADLSALVKTRTGNLHWVFQPDRQYATPPWAWTTVCRMVKPWNEWMFTFLPHPEIDASCAGERVSHEEYLARVREVIGDDSIEPIILDVSKWSINETVAEYYSVGNIFCLGDAVHRHPPFNGLGSNTCVQDAFNLAWKISYVTAGKAGPRLLDSFSTERQPVGVDIVTRANQGLRDHTPWLRAIGMLEHDVSQRCAIYAEFDEPGDKGRRRRDEFQQGIEQTSDEFHGLGVEMNQFYVSDAIYGQDENVQRPAEKDSVQTYHITTLPGSRLPHAWLNSRTPGEKLSTIDLAGHGNFYLFTGPGGSRAWKGAAKIVSSKLGLDIGCYSIGWKQDYEDVYFDWARRREVEEDGCVLVRPDRFVAWRSMTMVSECEGKLESVMRAILDR</sequence>
<evidence type="ECO:0000313" key="5">
    <source>
        <dbReference type="EMBL" id="KZZ99033.1"/>
    </source>
</evidence>
<reference evidence="5 6" key="1">
    <citation type="journal article" date="2016" name="Genome Biol. Evol.">
        <title>Divergent and convergent evolution of fungal pathogenicity.</title>
        <authorList>
            <person name="Shang Y."/>
            <person name="Xiao G."/>
            <person name="Zheng P."/>
            <person name="Cen K."/>
            <person name="Zhan S."/>
            <person name="Wang C."/>
        </authorList>
    </citation>
    <scope>NUCLEOTIDE SEQUENCE [LARGE SCALE GENOMIC DNA]</scope>
    <source>
        <strain evidence="5 6">RCEF 2490</strain>
    </source>
</reference>